<dbReference type="Proteomes" id="UP000471166">
    <property type="component" value="Unassembled WGS sequence"/>
</dbReference>
<proteinExistence type="predicted"/>
<keyword evidence="1" id="KW-1133">Transmembrane helix</keyword>
<dbReference type="InterPro" id="IPR009339">
    <property type="entry name" value="DUF998"/>
</dbReference>
<evidence type="ECO:0000256" key="1">
    <source>
        <dbReference type="SAM" id="Phobius"/>
    </source>
</evidence>
<gene>
    <name evidence="2" type="ORF">GV791_26960</name>
</gene>
<dbReference type="RefSeq" id="WP_163847639.1">
    <property type="nucleotide sequence ID" value="NZ_JARWQE010000092.1"/>
</dbReference>
<evidence type="ECO:0000313" key="3">
    <source>
        <dbReference type="Proteomes" id="UP000471166"/>
    </source>
</evidence>
<evidence type="ECO:0000313" key="2">
    <source>
        <dbReference type="EMBL" id="NEW36175.1"/>
    </source>
</evidence>
<reference evidence="2 3" key="1">
    <citation type="submission" date="2020-01" db="EMBL/GenBank/DDBJ databases">
        <title>Genetics and antimicrobial susceptibilities of Nocardia species isolated from the soil; a comparison with species isolated from humans.</title>
        <authorList>
            <person name="Carrasco G."/>
            <person name="Monzon S."/>
            <person name="Sansegundo M."/>
            <person name="Garcia E."/>
            <person name="Garrido N."/>
            <person name="Medina M.J."/>
            <person name="Villalon P."/>
            <person name="Ramirez-Arocha A.C."/>
            <person name="Jimenez P."/>
            <person name="Cuesta I."/>
            <person name="Valdezate S."/>
        </authorList>
    </citation>
    <scope>NUCLEOTIDE SEQUENCE [LARGE SCALE GENOMIC DNA]</scope>
    <source>
        <strain evidence="2 3">CNM20110626</strain>
    </source>
</reference>
<dbReference type="AlphaFoldDB" id="A0A6P1D0U6"/>
<protein>
    <submittedName>
        <fullName evidence="2">DUF998 domain-containing protein</fullName>
    </submittedName>
</protein>
<name>A0A6P1D0U6_9NOCA</name>
<organism evidence="2 3">
    <name type="scientific">Nocardia cyriacigeorgica</name>
    <dbReference type="NCBI Taxonomy" id="135487"/>
    <lineage>
        <taxon>Bacteria</taxon>
        <taxon>Bacillati</taxon>
        <taxon>Actinomycetota</taxon>
        <taxon>Actinomycetes</taxon>
        <taxon>Mycobacteriales</taxon>
        <taxon>Nocardiaceae</taxon>
        <taxon>Nocardia</taxon>
    </lineage>
</organism>
<keyword evidence="1" id="KW-0812">Transmembrane</keyword>
<feature type="transmembrane region" description="Helical" evidence="1">
    <location>
        <begin position="152"/>
        <end position="170"/>
    </location>
</feature>
<dbReference type="Pfam" id="PF06197">
    <property type="entry name" value="DUF998"/>
    <property type="match status" value="1"/>
</dbReference>
<keyword evidence="1" id="KW-0472">Membrane</keyword>
<comment type="caution">
    <text evidence="2">The sequence shown here is derived from an EMBL/GenBank/DDBJ whole genome shotgun (WGS) entry which is preliminary data.</text>
</comment>
<feature type="transmembrane region" description="Helical" evidence="1">
    <location>
        <begin position="81"/>
        <end position="100"/>
    </location>
</feature>
<sequence>MMNTEKLLSAGVYATPAFFVVALAQAATRDGFDLSRHMISQLALGELGWIQIANFVITGLLFVAAAIGLRRTVTTGIGRVWIPRLVGVFGAGLIAAGVLVCDPVKNYPVGAADTMSWHGIGHGVAAMISGVALVAAEIILARRFAAQGRGAMAVASVAVGVAYLALPYVIPGLTSILFAVASLLAWGWIGLFIRAQVTGSDRAARTSVDTRTRAAALV</sequence>
<feature type="transmembrane region" description="Helical" evidence="1">
    <location>
        <begin position="120"/>
        <end position="140"/>
    </location>
</feature>
<feature type="transmembrane region" description="Helical" evidence="1">
    <location>
        <begin position="176"/>
        <end position="195"/>
    </location>
</feature>
<dbReference type="EMBL" id="JAAGVB010000065">
    <property type="protein sequence ID" value="NEW36175.1"/>
    <property type="molecule type" value="Genomic_DNA"/>
</dbReference>
<feature type="transmembrane region" description="Helical" evidence="1">
    <location>
        <begin position="50"/>
        <end position="69"/>
    </location>
</feature>
<accession>A0A6P1D0U6</accession>